<reference evidence="3 4" key="1">
    <citation type="submission" date="2017-06" db="EMBL/GenBank/DDBJ databases">
        <authorList>
            <person name="Kim H.J."/>
            <person name="Triplett B.A."/>
        </authorList>
    </citation>
    <scope>NUCLEOTIDE SEQUENCE [LARGE SCALE GENOMIC DNA]</scope>
    <source>
        <strain evidence="3 4">DSM 19307</strain>
    </source>
</reference>
<evidence type="ECO:0000313" key="3">
    <source>
        <dbReference type="EMBL" id="SNS83227.1"/>
    </source>
</evidence>
<dbReference type="Pfam" id="PF20434">
    <property type="entry name" value="BD-FAE"/>
    <property type="match status" value="1"/>
</dbReference>
<dbReference type="PROSITE" id="PS51257">
    <property type="entry name" value="PROKAR_LIPOPROTEIN"/>
    <property type="match status" value="1"/>
</dbReference>
<keyword evidence="4" id="KW-1185">Reference proteome</keyword>
<dbReference type="AlphaFoldDB" id="A0A239HPH5"/>
<organism evidence="3 4">
    <name type="scientific">Ekhidna lutea</name>
    <dbReference type="NCBI Taxonomy" id="447679"/>
    <lineage>
        <taxon>Bacteria</taxon>
        <taxon>Pseudomonadati</taxon>
        <taxon>Bacteroidota</taxon>
        <taxon>Cytophagia</taxon>
        <taxon>Cytophagales</taxon>
        <taxon>Reichenbachiellaceae</taxon>
        <taxon>Ekhidna</taxon>
    </lineage>
</organism>
<dbReference type="SUPFAM" id="SSF53474">
    <property type="entry name" value="alpha/beta-Hydrolases"/>
    <property type="match status" value="1"/>
</dbReference>
<dbReference type="InterPro" id="IPR029058">
    <property type="entry name" value="AB_hydrolase_fold"/>
</dbReference>
<dbReference type="InterPro" id="IPR050300">
    <property type="entry name" value="GDXG_lipolytic_enzyme"/>
</dbReference>
<dbReference type="Proteomes" id="UP000198393">
    <property type="component" value="Unassembled WGS sequence"/>
</dbReference>
<accession>A0A239HPH5</accession>
<keyword evidence="1" id="KW-0378">Hydrolase</keyword>
<evidence type="ECO:0000256" key="1">
    <source>
        <dbReference type="ARBA" id="ARBA00022801"/>
    </source>
</evidence>
<dbReference type="EMBL" id="FZPD01000002">
    <property type="protein sequence ID" value="SNS83227.1"/>
    <property type="molecule type" value="Genomic_DNA"/>
</dbReference>
<name>A0A239HPH5_EKHLU</name>
<dbReference type="InterPro" id="IPR049492">
    <property type="entry name" value="BD-FAE-like_dom"/>
</dbReference>
<sequence length="375" mass="42836">MLLSVNKMHLNLIISNKLFRFITFLFLAYTAYGCGEEANLTNTSIDPPSIDSLITDSLALSSFRKESPFDLGDVQAKFYQEIPYDSKVRTQFDIWIPESDVPTGLVLYTHGGGFTSGNKGTVYSPKKNGLWDWPKDIRYLLKNKIAFATIRYSLLDSVETEGIKKSINDVQRALQFIRHHDELLNLAKNRVVLIGNSAGASISLLIALNDESANENSDDQILRESTRVQGVVVRETQASFNIEDRWTFDVFGDYDISFDEIFNLIRFRFLKFYGVSDMEEYETVEIDEYRKSVDMLELLTHDDPPLWVNNTLESLNHPLTSGLSLYHHPFHARALKEKADEVGVENVCYYGKNPAIFSDPSNESWTDFCIRMISE</sequence>
<proteinExistence type="predicted"/>
<protein>
    <submittedName>
        <fullName evidence="3">Acetyl esterase/lipase</fullName>
    </submittedName>
</protein>
<gene>
    <name evidence="3" type="ORF">SAMN05421640_1429</name>
</gene>
<evidence type="ECO:0000259" key="2">
    <source>
        <dbReference type="Pfam" id="PF20434"/>
    </source>
</evidence>
<dbReference type="GO" id="GO:0016787">
    <property type="term" value="F:hydrolase activity"/>
    <property type="evidence" value="ECO:0007669"/>
    <property type="project" value="UniProtKB-KW"/>
</dbReference>
<feature type="domain" description="BD-FAE-like" evidence="2">
    <location>
        <begin position="93"/>
        <end position="232"/>
    </location>
</feature>
<evidence type="ECO:0000313" key="4">
    <source>
        <dbReference type="Proteomes" id="UP000198393"/>
    </source>
</evidence>
<dbReference type="PANTHER" id="PTHR48081">
    <property type="entry name" value="AB HYDROLASE SUPERFAMILY PROTEIN C4A8.06C"/>
    <property type="match status" value="1"/>
</dbReference>
<dbReference type="Gene3D" id="3.40.50.1820">
    <property type="entry name" value="alpha/beta hydrolase"/>
    <property type="match status" value="1"/>
</dbReference>